<dbReference type="Pfam" id="PF00069">
    <property type="entry name" value="Pkinase"/>
    <property type="match status" value="1"/>
</dbReference>
<keyword evidence="8" id="KW-0723">Serine/threonine-protein kinase</keyword>
<dbReference type="InterPro" id="IPR017441">
    <property type="entry name" value="Protein_kinase_ATP_BS"/>
</dbReference>
<evidence type="ECO:0000256" key="5">
    <source>
        <dbReference type="SAM" id="Coils"/>
    </source>
</evidence>
<evidence type="ECO:0000256" key="4">
    <source>
        <dbReference type="PROSITE-ProRule" id="PRU10141"/>
    </source>
</evidence>
<feature type="repeat" description="ANK" evidence="3">
    <location>
        <begin position="732"/>
        <end position="764"/>
    </location>
</feature>
<gene>
    <name evidence="8" type="ORF">GSB_155420</name>
</gene>
<dbReference type="PROSITE" id="PS00107">
    <property type="entry name" value="PROTEIN_KINASE_ATP"/>
    <property type="match status" value="1"/>
</dbReference>
<feature type="domain" description="Protein kinase" evidence="7">
    <location>
        <begin position="45"/>
        <end position="317"/>
    </location>
</feature>
<feature type="compositionally biased region" description="Polar residues" evidence="6">
    <location>
        <begin position="1"/>
        <end position="14"/>
    </location>
</feature>
<dbReference type="SUPFAM" id="SSF48403">
    <property type="entry name" value="Ankyrin repeat"/>
    <property type="match status" value="2"/>
</dbReference>
<keyword evidence="8" id="KW-0418">Kinase</keyword>
<keyword evidence="1 4" id="KW-0547">Nucleotide-binding</keyword>
<organism evidence="8 9">
    <name type="scientific">Giardia intestinalis</name>
    <name type="common">Giardia lamblia</name>
    <dbReference type="NCBI Taxonomy" id="5741"/>
    <lineage>
        <taxon>Eukaryota</taxon>
        <taxon>Metamonada</taxon>
        <taxon>Diplomonadida</taxon>
        <taxon>Hexamitidae</taxon>
        <taxon>Giardiinae</taxon>
        <taxon>Giardia</taxon>
    </lineage>
</organism>
<dbReference type="SMART" id="SM00220">
    <property type="entry name" value="S_TKc"/>
    <property type="match status" value="1"/>
</dbReference>
<dbReference type="VEuPathDB" id="GiardiaDB:GL50803_0041687"/>
<feature type="repeat" description="ANK" evidence="3">
    <location>
        <begin position="577"/>
        <end position="597"/>
    </location>
</feature>
<dbReference type="Gene3D" id="1.25.40.20">
    <property type="entry name" value="Ankyrin repeat-containing domain"/>
    <property type="match status" value="10"/>
</dbReference>
<accession>V6TNH4</accession>
<keyword evidence="5" id="KW-0175">Coiled coil</keyword>
<dbReference type="SMART" id="SM00248">
    <property type="entry name" value="ANK"/>
    <property type="match status" value="17"/>
</dbReference>
<feature type="repeat" description="ANK" evidence="3">
    <location>
        <begin position="790"/>
        <end position="822"/>
    </location>
</feature>
<dbReference type="PROSITE" id="PS50297">
    <property type="entry name" value="ANK_REP_REGION"/>
    <property type="match status" value="3"/>
</dbReference>
<feature type="coiled-coil region" evidence="5">
    <location>
        <begin position="317"/>
        <end position="372"/>
    </location>
</feature>
<comment type="caution">
    <text evidence="8">The sequence shown here is derived from an EMBL/GenBank/DDBJ whole genome shotgun (WGS) entry which is preliminary data.</text>
</comment>
<dbReference type="EMBL" id="AHHH01000266">
    <property type="protein sequence ID" value="ESU40266.1"/>
    <property type="molecule type" value="Genomic_DNA"/>
</dbReference>
<dbReference type="Pfam" id="PF00023">
    <property type="entry name" value="Ank"/>
    <property type="match status" value="1"/>
</dbReference>
<dbReference type="InterPro" id="IPR000719">
    <property type="entry name" value="Prot_kinase_dom"/>
</dbReference>
<dbReference type="GO" id="GO:0004674">
    <property type="term" value="F:protein serine/threonine kinase activity"/>
    <property type="evidence" value="ECO:0007669"/>
    <property type="project" value="UniProtKB-KW"/>
</dbReference>
<evidence type="ECO:0000259" key="7">
    <source>
        <dbReference type="PROSITE" id="PS50011"/>
    </source>
</evidence>
<feature type="repeat" description="ANK" evidence="3">
    <location>
        <begin position="975"/>
        <end position="1007"/>
    </location>
</feature>
<sequence>MTSDGQSISRVNRLQTHKAGVPADSPRPAAVTLGVPTFTPAELHKQLNAVLGKGASGTVYSLRDFPGLAVKEILLDGLDQRSIDAAKLELATLPALSHPGILRYHQVIEDDSFIYIVMDRHDGTLECLLIEHKRRKTHVSNRLICSIARQVAAALAYLSSASGTDTKGEPFRGLVHRDLKPINILVAADGEHFILADFGLCKDALRSGTTLAGTKPYMAPETLLYNSTTPATDIWSLGVIIYELAALKRPNFLEGKEPKDVFIDGWKPDLSDVKNDFIRSILEKIFVLNPEKRPTANELADIFQASSISPEGHSPHITAWETAMKDANARIATLERELRINSSDINTLKSTIATQATEMSALKKELEALKLANEHVHKHDEQASRVKETLTLEAIDDRGVTALMKAATRNDVEAVKALVIKQKKLRNSDGRTALMYAAESGSTDALRILLEYEKGMKDNQDHNALYHALKNGHTEAAKVIVPHEDPTDRSGITALMRAAIRGDIEAVRLLIPLQKEMRDNDGNTALVHALKNRHEGTAMLLHRYEALSWTSLMRAAAAGDIEAAKQHLSDKDKKNEDGDTALILAARAGHEDVVELLDPTDKNGVTALMRAAERDDIEAARALMHLQKRRAAKCVMINGRSASHGTALMMAAACGHAEVVKLLVRYESEMKDTQGWAALMYATRAGHREAAELLMEHEKDITGWTMLMCAAALGDVEVVSQHIDERGQKDKLGQTALILAAQNGRKEVVRLLMAHEGGVSSWTSLIYAAYLGDVDAVRNNLHEKGRKDVIGRTALMWAAHQGHKEAVEVLLEHEKGLKDTEEITAFMHALKNKHTDVALLLRESEASSWTPLMCAAFIGDIKVARGHLYGSSRRNNNGDTALVLAARAGHKDIVELTDPTDSRGITALMRAADRNDMEAVRALIPLQKGRKMIGDVTINEWQISRGTALMIAATRGYVEVVKLLVEHEGGMQDGIGETALMGAAWSGHAECVKLLLEKEGGIQRSDGLTALMWATYSNKLDCVRLLAEREKDTKSTHEWNGFPPGTTALNIARRKGYKEIVSIINE</sequence>
<dbReference type="InterPro" id="IPR036770">
    <property type="entry name" value="Ankyrin_rpt-contain_sf"/>
</dbReference>
<evidence type="ECO:0000256" key="1">
    <source>
        <dbReference type="ARBA" id="ARBA00022741"/>
    </source>
</evidence>
<reference evidence="9" key="1">
    <citation type="submission" date="2012-02" db="EMBL/GenBank/DDBJ databases">
        <title>Genome sequencing of Giardia lamblia Genotypes A2 and B isolates (DH and GS) and comparative analysis with the genomes of Genotypes A1 and E (WB and Pig).</title>
        <authorList>
            <person name="Adam R."/>
            <person name="Dahlstrom E."/>
            <person name="Martens C."/>
            <person name="Bruno D."/>
            <person name="Barbian K."/>
            <person name="Porcella S.F."/>
            <person name="Nash T."/>
        </authorList>
    </citation>
    <scope>NUCLEOTIDE SEQUENCE</scope>
    <source>
        <strain evidence="9">GS</strain>
    </source>
</reference>
<evidence type="ECO:0000313" key="9">
    <source>
        <dbReference type="Proteomes" id="UP000018040"/>
    </source>
</evidence>
<keyword evidence="8" id="KW-0808">Transferase</keyword>
<dbReference type="PROSITE" id="PS50011">
    <property type="entry name" value="PROTEIN_KINASE_DOM"/>
    <property type="match status" value="1"/>
</dbReference>
<dbReference type="VEuPathDB" id="GiardiaDB:DHA2_154129"/>
<dbReference type="VEuPathDB" id="GiardiaDB:QR46_1159"/>
<dbReference type="InterPro" id="IPR011009">
    <property type="entry name" value="Kinase-like_dom_sf"/>
</dbReference>
<dbReference type="GO" id="GO:0005524">
    <property type="term" value="F:ATP binding"/>
    <property type="evidence" value="ECO:0007669"/>
    <property type="project" value="UniProtKB-UniRule"/>
</dbReference>
<evidence type="ECO:0000313" key="8">
    <source>
        <dbReference type="EMBL" id="ESU40266.1"/>
    </source>
</evidence>
<name>V6TNH4_GIAIN</name>
<evidence type="ECO:0000256" key="2">
    <source>
        <dbReference type="ARBA" id="ARBA00022840"/>
    </source>
</evidence>
<evidence type="ECO:0000256" key="3">
    <source>
        <dbReference type="PROSITE-ProRule" id="PRU00023"/>
    </source>
</evidence>
<dbReference type="OrthoDB" id="7772680at2759"/>
<dbReference type="InterPro" id="IPR002110">
    <property type="entry name" value="Ankyrin_rpt"/>
</dbReference>
<dbReference type="SUPFAM" id="SSF56112">
    <property type="entry name" value="Protein kinase-like (PK-like)"/>
    <property type="match status" value="1"/>
</dbReference>
<feature type="repeat" description="ANK" evidence="3">
    <location>
        <begin position="429"/>
        <end position="451"/>
    </location>
</feature>
<feature type="region of interest" description="Disordered" evidence="6">
    <location>
        <begin position="1"/>
        <end position="27"/>
    </location>
</feature>
<dbReference type="Pfam" id="PF12796">
    <property type="entry name" value="Ank_2"/>
    <property type="match status" value="6"/>
</dbReference>
<dbReference type="VEuPathDB" id="GiardiaDB:GL50581_3209"/>
<feature type="binding site" evidence="4">
    <location>
        <position position="71"/>
    </location>
    <ligand>
        <name>ATP</name>
        <dbReference type="ChEBI" id="CHEBI:30616"/>
    </ligand>
</feature>
<keyword evidence="3" id="KW-0040">ANK repeat</keyword>
<dbReference type="Gene3D" id="1.10.510.10">
    <property type="entry name" value="Transferase(Phosphotransferase) domain 1"/>
    <property type="match status" value="1"/>
</dbReference>
<dbReference type="AlphaFoldDB" id="V6TNH4"/>
<protein>
    <submittedName>
        <fullName evidence="8">Serine/threonine protein kinase</fullName>
    </submittedName>
</protein>
<evidence type="ECO:0000256" key="6">
    <source>
        <dbReference type="SAM" id="MobiDB-lite"/>
    </source>
</evidence>
<dbReference type="InterPro" id="IPR008271">
    <property type="entry name" value="Ser/Thr_kinase_AS"/>
</dbReference>
<dbReference type="Proteomes" id="UP000018040">
    <property type="component" value="Unassembled WGS sequence"/>
</dbReference>
<reference evidence="8 9" key="2">
    <citation type="journal article" date="2013" name="Genome Biol. Evol.">
        <title>Genome sequencing of Giardia lamblia genotypes A2 and B isolates (DH and GS) and comparative analysis with the genomes of genotypes A1 and E (WB and Pig).</title>
        <authorList>
            <person name="Adam R.D."/>
            <person name="Dahlstrom E.W."/>
            <person name="Martens C.A."/>
            <person name="Bruno D.P."/>
            <person name="Barbian K.D."/>
            <person name="Ricklefs S.M."/>
            <person name="Hernandez M.M."/>
            <person name="Narla N.P."/>
            <person name="Patel R.B."/>
            <person name="Porcella S.F."/>
            <person name="Nash T.E."/>
        </authorList>
    </citation>
    <scope>NUCLEOTIDE SEQUENCE [LARGE SCALE GENOMIC DNA]</scope>
    <source>
        <strain evidence="8 9">GS</strain>
    </source>
</reference>
<proteinExistence type="predicted"/>
<dbReference type="PROSITE" id="PS50088">
    <property type="entry name" value="ANK_REPEAT"/>
    <property type="match status" value="5"/>
</dbReference>
<dbReference type="CDD" id="cd00180">
    <property type="entry name" value="PKc"/>
    <property type="match status" value="1"/>
</dbReference>
<dbReference type="PANTHER" id="PTHR24120:SF4">
    <property type="entry name" value="GH07239P"/>
    <property type="match status" value="1"/>
</dbReference>
<keyword evidence="2 4" id="KW-0067">ATP-binding</keyword>
<dbReference type="PANTHER" id="PTHR24120">
    <property type="entry name" value="GH07239P"/>
    <property type="match status" value="1"/>
</dbReference>
<dbReference type="Gene3D" id="3.30.200.20">
    <property type="entry name" value="Phosphorylase Kinase, domain 1"/>
    <property type="match status" value="1"/>
</dbReference>
<dbReference type="PROSITE" id="PS00108">
    <property type="entry name" value="PROTEIN_KINASE_ST"/>
    <property type="match status" value="1"/>
</dbReference>